<accession>A0A835UBZ4</accession>
<gene>
    <name evidence="1" type="ORF">HPP92_023795</name>
</gene>
<sequence>MECMLWVTHNVFKCPYHDDCHNEIKYTHDFDAIVWHAYHCNCSKPAIEVLRKHMLLRMLPSCSWINIVSHVHHVNHYTFMKTLMLISNEKKSLIISVINFWQFLLGKQAFSSLNIRMIIL</sequence>
<protein>
    <submittedName>
        <fullName evidence="1">Uncharacterized protein</fullName>
    </submittedName>
</protein>
<evidence type="ECO:0000313" key="2">
    <source>
        <dbReference type="Proteomes" id="UP000639772"/>
    </source>
</evidence>
<reference evidence="1 2" key="1">
    <citation type="journal article" date="2020" name="Nat. Food">
        <title>A phased Vanilla planifolia genome enables genetic improvement of flavour and production.</title>
        <authorList>
            <person name="Hasing T."/>
            <person name="Tang H."/>
            <person name="Brym M."/>
            <person name="Khazi F."/>
            <person name="Huang T."/>
            <person name="Chambers A.H."/>
        </authorList>
    </citation>
    <scope>NUCLEOTIDE SEQUENCE [LARGE SCALE GENOMIC DNA]</scope>
    <source>
        <tissue evidence="1">Leaf</tissue>
    </source>
</reference>
<comment type="caution">
    <text evidence="1">The sequence shown here is derived from an EMBL/GenBank/DDBJ whole genome shotgun (WGS) entry which is preliminary data.</text>
</comment>
<dbReference type="Proteomes" id="UP000639772">
    <property type="component" value="Chromosome 13"/>
</dbReference>
<name>A0A835UBZ4_VANPL</name>
<organism evidence="1 2">
    <name type="scientific">Vanilla planifolia</name>
    <name type="common">Vanilla</name>
    <dbReference type="NCBI Taxonomy" id="51239"/>
    <lineage>
        <taxon>Eukaryota</taxon>
        <taxon>Viridiplantae</taxon>
        <taxon>Streptophyta</taxon>
        <taxon>Embryophyta</taxon>
        <taxon>Tracheophyta</taxon>
        <taxon>Spermatophyta</taxon>
        <taxon>Magnoliopsida</taxon>
        <taxon>Liliopsida</taxon>
        <taxon>Asparagales</taxon>
        <taxon>Orchidaceae</taxon>
        <taxon>Vanilloideae</taxon>
        <taxon>Vanilleae</taxon>
        <taxon>Vanilla</taxon>
    </lineage>
</organism>
<dbReference type="EMBL" id="JADCNM010000013">
    <property type="protein sequence ID" value="KAG0456007.1"/>
    <property type="molecule type" value="Genomic_DNA"/>
</dbReference>
<evidence type="ECO:0000313" key="1">
    <source>
        <dbReference type="EMBL" id="KAG0456007.1"/>
    </source>
</evidence>
<dbReference type="AlphaFoldDB" id="A0A835UBZ4"/>
<proteinExistence type="predicted"/>